<evidence type="ECO:0000256" key="1">
    <source>
        <dbReference type="SAM" id="MobiDB-lite"/>
    </source>
</evidence>
<dbReference type="GeneID" id="2909795"/>
<dbReference type="InterPro" id="IPR021819">
    <property type="entry name" value="Far11/STRP_C"/>
</dbReference>
<protein>
    <submittedName>
        <fullName evidence="4">Uncharacterized protein</fullName>
    </submittedName>
</protein>
<feature type="compositionally biased region" description="Polar residues" evidence="1">
    <location>
        <begin position="24"/>
        <end position="33"/>
    </location>
</feature>
<dbReference type="EMBL" id="KZ858965">
    <property type="protein sequence ID" value="RDW27257.1"/>
    <property type="molecule type" value="Genomic_DNA"/>
</dbReference>
<reference evidence="5 7" key="2">
    <citation type="submission" date="2018-07" db="EMBL/GenBank/DDBJ databases">
        <title>Draft Genome Assemblies for Five Robust Yarrowia lipolytica Strains Exhibiting High Lipid Production and Pentose Sugar Utilization and Sugar Alcohol Secretion from Undetoxified Lignocellulosic Biomass Hydrolysates.</title>
        <authorList>
            <consortium name="DOE Joint Genome Institute"/>
            <person name="Walker C."/>
            <person name="Ryu S."/>
            <person name="Na H."/>
            <person name="Zane M."/>
            <person name="LaButti K."/>
            <person name="Lipzen A."/>
            <person name="Haridas S."/>
            <person name="Barry K."/>
            <person name="Grigoriev I.V."/>
            <person name="Quarterman J."/>
            <person name="Slininger P."/>
            <person name="Dien B."/>
            <person name="Trinh C.T."/>
        </authorList>
    </citation>
    <scope>NUCLEOTIDE SEQUENCE [LARGE SCALE GENOMIC DNA]</scope>
    <source>
        <strain evidence="5 7">YB392</strain>
    </source>
</reference>
<feature type="domain" description="Far11/STRP C-terminal" evidence="3">
    <location>
        <begin position="385"/>
        <end position="741"/>
    </location>
</feature>
<sequence length="742" mass="83668">MEPDVTDGIPPLQSDSSPPPDQITDAQLQSELDARTQSIAQGPEFTDTPRICYEYSVTGGSFVDELEEWYSYKDGVESGLRTWDGDDVAQSLGPDGYLECVVKTGPGPLSLPQLSCLLYIAQGLFADSIGIRDHIQRLHSGSDMLINGSVVTRVIDTLSSRLDDLLGDLVAMVASKATYYDPVVATCLTILYHITLSSLERHKPVPGVSELPAKLIATIARMRYGGQDVVSLKQLHLLLWKVLVLELGDQKALEDTSRAQRQKYDIPEEDPALPIVTASPIDYEAFRQDVTARYPSFVPPKSIIPPEIDTQQSLSSFVHVPRPLNEQQSNTQLPAPQVHLATPAPSPPLTPATTTAKGQKVKRSVYQKNQSFPFLFPSDDGDTVPESIKEAVELFSSRVRTDVATKQLWEVRKEFMRQERGWLTVDEMIGELSLDCSQATPLEKIESIYSSSLEHLNSFVAVSLKFLLANIVFFADGEGEFDGDQLEYIRNSEISLKAVSSVIVLLTKWFRVNHVMQFEHFATLLFDTRFFLLVYRFFYAHDTLEASLRRTEVRSKGFFYKSMMLSQNPDARDFDQVFPILTPVSPNTAHNVKQVTVFNQRYIQTAINLVKTLRMIVSKKTQRIIVVAELPSDTLKKALAIRQPDLNKAVWNLFKEQIPFNGRKWKYANMDIISHIYLNCKLDLRDDWLVGTSVTSEVDDAYPQEVALRALVQFFNTLRYPKQMEKLGFVRKNADFFAAEDD</sequence>
<name>A0A1D8NAE4_YARLL</name>
<feature type="region of interest" description="Disordered" evidence="1">
    <location>
        <begin position="1"/>
        <end position="33"/>
    </location>
</feature>
<dbReference type="Proteomes" id="UP000182444">
    <property type="component" value="Chromosome 1C"/>
</dbReference>
<dbReference type="PANTHER" id="PTHR13239:SF4">
    <property type="entry name" value="AT25231P"/>
    <property type="match status" value="1"/>
</dbReference>
<dbReference type="Pfam" id="PF07923">
    <property type="entry name" value="N1221"/>
    <property type="match status" value="1"/>
</dbReference>
<dbReference type="InterPro" id="IPR012486">
    <property type="entry name" value="Far11/STRP_N"/>
</dbReference>
<dbReference type="PANTHER" id="PTHR13239">
    <property type="entry name" value="PROTEIN REQUIRED FOR HYPHAL ANASTOMOSIS HAM-2"/>
    <property type="match status" value="1"/>
</dbReference>
<evidence type="ECO:0000313" key="4">
    <source>
        <dbReference type="EMBL" id="AOW02602.1"/>
    </source>
</evidence>
<feature type="region of interest" description="Disordered" evidence="1">
    <location>
        <begin position="337"/>
        <end position="359"/>
    </location>
</feature>
<dbReference type="OMA" id="PRICYEY"/>
<proteinExistence type="predicted"/>
<dbReference type="KEGG" id="yli:2909795"/>
<dbReference type="RefSeq" id="XP_501655.1">
    <property type="nucleotide sequence ID" value="XM_501655.1"/>
</dbReference>
<evidence type="ECO:0000259" key="3">
    <source>
        <dbReference type="SMART" id="SM01293"/>
    </source>
</evidence>
<dbReference type="EMBL" id="CP017555">
    <property type="protein sequence ID" value="AOW02602.1"/>
    <property type="molecule type" value="Genomic_DNA"/>
</dbReference>
<feature type="domain" description="Far11/STRP N-terminal" evidence="2">
    <location>
        <begin position="48"/>
        <end position="310"/>
    </location>
</feature>
<dbReference type="Pfam" id="PF11882">
    <property type="entry name" value="DUF3402"/>
    <property type="match status" value="3"/>
</dbReference>
<dbReference type="VEuPathDB" id="FungiDB:YALI0_C09779g"/>
<evidence type="ECO:0000259" key="2">
    <source>
        <dbReference type="SMART" id="SM01292"/>
    </source>
</evidence>
<reference evidence="4 6" key="1">
    <citation type="journal article" date="2016" name="PLoS ONE">
        <title>Sequence Assembly of Yarrowia lipolytica Strain W29/CLIB89 Shows Transposable Element Diversity.</title>
        <authorList>
            <person name="Magnan C."/>
            <person name="Yu J."/>
            <person name="Chang I."/>
            <person name="Jahn E."/>
            <person name="Kanomata Y."/>
            <person name="Wu J."/>
            <person name="Zeller M."/>
            <person name="Oakes M."/>
            <person name="Baldi P."/>
            <person name="Sandmeyer S."/>
        </authorList>
    </citation>
    <scope>NUCLEOTIDE SEQUENCE [LARGE SCALE GENOMIC DNA]</scope>
    <source>
        <strain evidence="4">CLIB89</strain>
        <strain evidence="6">CLIB89(W29)</strain>
    </source>
</reference>
<dbReference type="GO" id="GO:0007010">
    <property type="term" value="P:cytoskeleton organization"/>
    <property type="evidence" value="ECO:0007669"/>
    <property type="project" value="TreeGrafter"/>
</dbReference>
<dbReference type="OrthoDB" id="18234at2759"/>
<dbReference type="Proteomes" id="UP000256601">
    <property type="component" value="Unassembled WGS sequence"/>
</dbReference>
<dbReference type="InterPro" id="IPR040185">
    <property type="entry name" value="Far11/STRP"/>
</dbReference>
<accession>A0A1D8NAE4</accession>
<gene>
    <name evidence="5" type="ORF">B0I71DRAFT_129433</name>
    <name evidence="4" type="ORF">YALI1_C13642g</name>
</gene>
<dbReference type="VEuPathDB" id="FungiDB:YALI1_C13642g"/>
<dbReference type="GO" id="GO:0005829">
    <property type="term" value="C:cytosol"/>
    <property type="evidence" value="ECO:0007669"/>
    <property type="project" value="TreeGrafter"/>
</dbReference>
<dbReference type="SMART" id="SM01293">
    <property type="entry name" value="DUF3402"/>
    <property type="match status" value="1"/>
</dbReference>
<organism evidence="4 6">
    <name type="scientific">Yarrowia lipolytica</name>
    <name type="common">Candida lipolytica</name>
    <dbReference type="NCBI Taxonomy" id="4952"/>
    <lineage>
        <taxon>Eukaryota</taxon>
        <taxon>Fungi</taxon>
        <taxon>Dikarya</taxon>
        <taxon>Ascomycota</taxon>
        <taxon>Saccharomycotina</taxon>
        <taxon>Dipodascomycetes</taxon>
        <taxon>Dipodascales</taxon>
        <taxon>Dipodascales incertae sedis</taxon>
        <taxon>Yarrowia</taxon>
    </lineage>
</organism>
<dbReference type="AlphaFoldDB" id="A0A1D8NAE4"/>
<evidence type="ECO:0000313" key="5">
    <source>
        <dbReference type="EMBL" id="RDW27257.1"/>
    </source>
</evidence>
<evidence type="ECO:0000313" key="7">
    <source>
        <dbReference type="Proteomes" id="UP000256601"/>
    </source>
</evidence>
<dbReference type="SMART" id="SM01292">
    <property type="entry name" value="N1221"/>
    <property type="match status" value="1"/>
</dbReference>
<evidence type="ECO:0000313" key="6">
    <source>
        <dbReference type="Proteomes" id="UP000182444"/>
    </source>
</evidence>
<dbReference type="eggNOG" id="KOG3680">
    <property type="taxonomic scope" value="Eukaryota"/>
</dbReference>